<dbReference type="AlphaFoldDB" id="A0A177WKV9"/>
<feature type="region of interest" description="Disordered" evidence="1">
    <location>
        <begin position="569"/>
        <end position="630"/>
    </location>
</feature>
<dbReference type="InterPro" id="IPR018490">
    <property type="entry name" value="cNMP-bd_dom_sf"/>
</dbReference>
<dbReference type="STRING" id="403673.A0A177WKV9"/>
<feature type="compositionally biased region" description="Polar residues" evidence="1">
    <location>
        <begin position="761"/>
        <end position="771"/>
    </location>
</feature>
<organism evidence="3 4">
    <name type="scientific">Batrachochytrium dendrobatidis (strain JEL423)</name>
    <dbReference type="NCBI Taxonomy" id="403673"/>
    <lineage>
        <taxon>Eukaryota</taxon>
        <taxon>Fungi</taxon>
        <taxon>Fungi incertae sedis</taxon>
        <taxon>Chytridiomycota</taxon>
        <taxon>Chytridiomycota incertae sedis</taxon>
        <taxon>Chytridiomycetes</taxon>
        <taxon>Rhizophydiales</taxon>
        <taxon>Rhizophydiales incertae sedis</taxon>
        <taxon>Batrachochytrium</taxon>
    </lineage>
</organism>
<dbReference type="SUPFAM" id="SSF51206">
    <property type="entry name" value="cAMP-binding domain-like"/>
    <property type="match status" value="2"/>
</dbReference>
<dbReference type="Pfam" id="PF00027">
    <property type="entry name" value="cNMP_binding"/>
    <property type="match status" value="1"/>
</dbReference>
<evidence type="ECO:0000313" key="3">
    <source>
        <dbReference type="EMBL" id="OAJ40335.1"/>
    </source>
</evidence>
<dbReference type="VEuPathDB" id="FungiDB:BDEG_24079"/>
<evidence type="ECO:0000259" key="2">
    <source>
        <dbReference type="PROSITE" id="PS50042"/>
    </source>
</evidence>
<dbReference type="Proteomes" id="UP000077115">
    <property type="component" value="Unassembled WGS sequence"/>
</dbReference>
<dbReference type="EMBL" id="DS022304">
    <property type="protein sequence ID" value="OAJ40335.1"/>
    <property type="molecule type" value="Genomic_DNA"/>
</dbReference>
<protein>
    <recommendedName>
        <fullName evidence="2">Cyclic nucleotide-binding domain-containing protein</fullName>
    </recommendedName>
</protein>
<proteinExistence type="predicted"/>
<accession>A0A177WKV9</accession>
<dbReference type="CDD" id="cd00038">
    <property type="entry name" value="CAP_ED"/>
    <property type="match status" value="1"/>
</dbReference>
<dbReference type="PANTHER" id="PTHR23011:SF28">
    <property type="entry name" value="CYCLIC NUCLEOTIDE-BINDING DOMAIN CONTAINING PROTEIN"/>
    <property type="match status" value="1"/>
</dbReference>
<dbReference type="PANTHER" id="PTHR23011">
    <property type="entry name" value="CYCLIC NUCLEOTIDE-BINDING DOMAIN CONTAINING PROTEIN"/>
    <property type="match status" value="1"/>
</dbReference>
<dbReference type="OrthoDB" id="417078at2759"/>
<evidence type="ECO:0000313" key="4">
    <source>
        <dbReference type="Proteomes" id="UP000077115"/>
    </source>
</evidence>
<feature type="compositionally biased region" description="Basic and acidic residues" evidence="1">
    <location>
        <begin position="596"/>
        <end position="607"/>
    </location>
</feature>
<feature type="domain" description="Cyclic nucleotide-binding" evidence="2">
    <location>
        <begin position="900"/>
        <end position="1002"/>
    </location>
</feature>
<evidence type="ECO:0000256" key="1">
    <source>
        <dbReference type="SAM" id="MobiDB-lite"/>
    </source>
</evidence>
<feature type="compositionally biased region" description="Polar residues" evidence="1">
    <location>
        <begin position="161"/>
        <end position="172"/>
    </location>
</feature>
<feature type="compositionally biased region" description="Polar residues" evidence="1">
    <location>
        <begin position="187"/>
        <end position="197"/>
    </location>
</feature>
<dbReference type="InterPro" id="IPR000595">
    <property type="entry name" value="cNMP-bd_dom"/>
</dbReference>
<feature type="compositionally biased region" description="Polar residues" evidence="1">
    <location>
        <begin position="348"/>
        <end position="364"/>
    </location>
</feature>
<dbReference type="eggNOG" id="KOG1113">
    <property type="taxonomic scope" value="Eukaryota"/>
</dbReference>
<name>A0A177WKV9_BATDL</name>
<reference evidence="3 4" key="1">
    <citation type="submission" date="2006-10" db="EMBL/GenBank/DDBJ databases">
        <title>The Genome Sequence of Batrachochytrium dendrobatidis JEL423.</title>
        <authorList>
            <consortium name="The Broad Institute Genome Sequencing Platform"/>
            <person name="Birren B."/>
            <person name="Lander E."/>
            <person name="Galagan J."/>
            <person name="Cuomo C."/>
            <person name="Devon K."/>
            <person name="Jaffe D."/>
            <person name="Butler J."/>
            <person name="Alvarez P."/>
            <person name="Gnerre S."/>
            <person name="Grabherr M."/>
            <person name="Kleber M."/>
            <person name="Mauceli E."/>
            <person name="Brockman W."/>
            <person name="Young S."/>
            <person name="LaButti K."/>
            <person name="Sykes S."/>
            <person name="DeCaprio D."/>
            <person name="Crawford M."/>
            <person name="Koehrsen M."/>
            <person name="Engels R."/>
            <person name="Montgomery P."/>
            <person name="Pearson M."/>
            <person name="Howarth C."/>
            <person name="Larson L."/>
            <person name="White J."/>
            <person name="O'Leary S."/>
            <person name="Kodira C."/>
            <person name="Zeng Q."/>
            <person name="Yandava C."/>
            <person name="Alvarado L."/>
            <person name="Longcore J."/>
            <person name="James T."/>
        </authorList>
    </citation>
    <scope>NUCLEOTIDE SEQUENCE [LARGE SCALE GENOMIC DNA]</scope>
    <source>
        <strain evidence="3 4">JEL423</strain>
    </source>
</reference>
<dbReference type="Gene3D" id="2.60.120.10">
    <property type="entry name" value="Jelly Rolls"/>
    <property type="match status" value="2"/>
</dbReference>
<feature type="compositionally biased region" description="Low complexity" evidence="1">
    <location>
        <begin position="214"/>
        <end position="228"/>
    </location>
</feature>
<dbReference type="SMART" id="SM00100">
    <property type="entry name" value="cNMP"/>
    <property type="match status" value="1"/>
</dbReference>
<feature type="region of interest" description="Disordered" evidence="1">
    <location>
        <begin position="338"/>
        <end position="366"/>
    </location>
</feature>
<feature type="compositionally biased region" description="Polar residues" evidence="1">
    <location>
        <begin position="232"/>
        <end position="270"/>
    </location>
</feature>
<feature type="compositionally biased region" description="Polar residues" evidence="1">
    <location>
        <begin position="143"/>
        <end position="152"/>
    </location>
</feature>
<feature type="region of interest" description="Disordered" evidence="1">
    <location>
        <begin position="143"/>
        <end position="292"/>
    </location>
</feature>
<feature type="region of interest" description="Disordered" evidence="1">
    <location>
        <begin position="751"/>
        <end position="771"/>
    </location>
</feature>
<dbReference type="InterPro" id="IPR014710">
    <property type="entry name" value="RmlC-like_jellyroll"/>
</dbReference>
<gene>
    <name evidence="3" type="ORF">BDEG_24079</name>
</gene>
<dbReference type="PROSITE" id="PS50042">
    <property type="entry name" value="CNMP_BINDING_3"/>
    <property type="match status" value="1"/>
</dbReference>
<feature type="compositionally biased region" description="Polar residues" evidence="1">
    <location>
        <begin position="613"/>
        <end position="626"/>
    </location>
</feature>
<sequence>MLPHLHQVPVFSEISKIWRQNEQLPADIGDQVTQLKENTESFPRHAFNIHHLGVPVAQGTAGNALYLEAIIPPHTESNALRLNETRGVRPRSKSKVATSQQTEAILDVAERNTFTECHLTTPIGTNNGKKKLHPSTPPNVLSFTDHSPQASVDHTKHQDTHTVSISRHNTVRATLDKTGTPPVHLTPATSQVVSLSTKKAGDGRPVSALRVRKTPSQTSMPPSTSPLPSGLPFQQESSKSTQPQTVQKCRSKSNSNDTTVSIHRQSTVSRPRSRRASVGTASPFKTPSDHSQEYISSGEIEIYSNESFRPVQRQLSAKRSDQMRALIDNAKSTIHFDSHSQDRCSIASEPNSGQIHPSVPNQDKCSTRHHDHKLLSISLAHPSQIADVAEQHIEESKLQYDASGCIQPNKGISKEYDSGLSNPTPSAPNTVIAPISELYETSTLSKMKLRRPLMIGNILQDLQLSHISSEAVSRRLCLIPSNVVCTDKSQSTIQDGVNMQHNVPSQRMMGDALSPGTSNVFNDTTILSNHQPNRTHIISNSSLSKDISRVNSTSDILKMERNMGYIVPASPRKSISSQDSSDAYKKTDFVSPHAPDVSHHTASDILHRHGSVRSRSTTQSCNTTSHRSIDTKPEQLCDSIHIPHPPQNQPLQHNRSTSAHKLVRSRRGSASSINESFSTIQTSKQEHGLDSVSHEILVYGSYNESMSSQPENFKSSVHSLLPQVAEVLNKPARPVPPALLAKIEHLRSGHASGVSAHLQPHQGSNGSDYHTLKPSSNLMDEFIEENETDLHAFHTHKGVVVEQPKGLSAILPRLKWRRLFVVYLLSIRLWKSGKALLEPLIQIKYASQTQQNDTLLSMLKTHQGKVDLDLSGQIQELLRGDRNPKATEILERLLTIRIKAMQRYTMDQRLKFCKIMNYACFNGNSLVVKEGNISKSFYFMLSGQVEIFKMKDNKKYRLNTLNAGESFGDHTMNLLNDKRTASVVTTMTSEFLIIDKADFFDITNVWDEKNMSNHMAIISRIPIMDAAGGGFVERIKSFTQIITYEPNEMIILEGSSNVKVYWVLKGTCKCVKLVPFIKRHLGTTYESGDSTVLAPYDPSSPPVLGKDEEIVKQLLQIHEFEFGEHFPDFPPPSDGYNDYVSSFDRFDKVAYTKNLEIEDMSKPNAVASASVVAITKVELMCVNRAEFSHVAPERILRELISQDHIFSVPLLQLQDAYLEKINWANYRKKVTDEVTGRRATRK</sequence>
<reference evidence="3 4" key="2">
    <citation type="submission" date="2016-05" db="EMBL/GenBank/DDBJ databases">
        <title>Lineage-specific infection strategies underlie the spectrum of fungal disease in amphibians.</title>
        <authorList>
            <person name="Cuomo C.A."/>
            <person name="Farrer R.A."/>
            <person name="James T."/>
            <person name="Longcore J."/>
            <person name="Birren B."/>
        </authorList>
    </citation>
    <scope>NUCLEOTIDE SEQUENCE [LARGE SCALE GENOMIC DNA]</scope>
    <source>
        <strain evidence="3 4">JEL423</strain>
    </source>
</reference>